<evidence type="ECO:0000313" key="13">
    <source>
        <dbReference type="EMBL" id="MBZ0155967.1"/>
    </source>
</evidence>
<evidence type="ECO:0000256" key="9">
    <source>
        <dbReference type="ARBA" id="ARBA00047944"/>
    </source>
</evidence>
<protein>
    <recommendedName>
        <fullName evidence="10">Ribosomal RNA small subunit methyltransferase E</fullName>
        <ecNumber evidence="10">2.1.1.193</ecNumber>
    </recommendedName>
</protein>
<comment type="catalytic activity">
    <reaction evidence="9 10">
        <text>uridine(1498) in 16S rRNA + S-adenosyl-L-methionine = N(3)-methyluridine(1498) in 16S rRNA + S-adenosyl-L-homocysteine + H(+)</text>
        <dbReference type="Rhea" id="RHEA:42920"/>
        <dbReference type="Rhea" id="RHEA-COMP:10283"/>
        <dbReference type="Rhea" id="RHEA-COMP:10284"/>
        <dbReference type="ChEBI" id="CHEBI:15378"/>
        <dbReference type="ChEBI" id="CHEBI:57856"/>
        <dbReference type="ChEBI" id="CHEBI:59789"/>
        <dbReference type="ChEBI" id="CHEBI:65315"/>
        <dbReference type="ChEBI" id="CHEBI:74502"/>
        <dbReference type="EC" id="2.1.1.193"/>
    </reaction>
</comment>
<evidence type="ECO:0000259" key="11">
    <source>
        <dbReference type="Pfam" id="PF04452"/>
    </source>
</evidence>
<dbReference type="Pfam" id="PF04452">
    <property type="entry name" value="Methyltrans_RNA"/>
    <property type="match status" value="1"/>
</dbReference>
<dbReference type="Proteomes" id="UP000705867">
    <property type="component" value="Unassembled WGS sequence"/>
</dbReference>
<evidence type="ECO:0000256" key="6">
    <source>
        <dbReference type="ARBA" id="ARBA00022679"/>
    </source>
</evidence>
<dbReference type="EMBL" id="JAIOIV010000058">
    <property type="protein sequence ID" value="MBZ0155967.1"/>
    <property type="molecule type" value="Genomic_DNA"/>
</dbReference>
<reference evidence="13" key="2">
    <citation type="submission" date="2021-08" db="EMBL/GenBank/DDBJ databases">
        <authorList>
            <person name="Dalcin Martins P."/>
        </authorList>
    </citation>
    <scope>NUCLEOTIDE SEQUENCE</scope>
    <source>
        <strain evidence="13">MAG_39</strain>
    </source>
</reference>
<dbReference type="AlphaFoldDB" id="A0A953J7B7"/>
<dbReference type="NCBIfam" id="NF008692">
    <property type="entry name" value="PRK11713.1-5"/>
    <property type="match status" value="1"/>
</dbReference>
<dbReference type="Gene3D" id="3.40.1280.10">
    <property type="match status" value="1"/>
</dbReference>
<sequence>MTIFIPPDDIAKRKGISLSADTSRYLSSVLRSKTGDPVTVIDGRGRAYAAVVSSLSKGVVAVDITGEIFPDTEPPVPLVLCQGILKGEKMDLVVQKTTELGVREIVPVISERCLVKETRKVKRWQKIAEEAAEQCGRAVIPRIHEPVELLSVPEERGIRGLVFWEQGGMLLREAFAKVKQHCDGAGLPESGPLSPAPFYLLVGPEGGFSREEVERAEARGLVRTTLGRRVLRAETAAIVSVALIVYLSESLQ</sequence>
<evidence type="ECO:0000256" key="5">
    <source>
        <dbReference type="ARBA" id="ARBA00022603"/>
    </source>
</evidence>
<comment type="function">
    <text evidence="8 10">Specifically methylates the N3 position of the uracil ring of uridine 1498 (m3U1498) in 16S rRNA. Acts on the fully assembled 30S ribosomal subunit.</text>
</comment>
<keyword evidence="7 10" id="KW-0949">S-adenosyl-L-methionine</keyword>
<dbReference type="Pfam" id="PF20260">
    <property type="entry name" value="PUA_4"/>
    <property type="match status" value="1"/>
</dbReference>
<evidence type="ECO:0000256" key="3">
    <source>
        <dbReference type="ARBA" id="ARBA00022490"/>
    </source>
</evidence>
<feature type="domain" description="Ribosomal RNA small subunit methyltransferase E methyltransferase" evidence="11">
    <location>
        <begin position="73"/>
        <end position="244"/>
    </location>
</feature>
<dbReference type="InterPro" id="IPR006700">
    <property type="entry name" value="RsmE"/>
</dbReference>
<dbReference type="CDD" id="cd18084">
    <property type="entry name" value="RsmE-like"/>
    <property type="match status" value="1"/>
</dbReference>
<dbReference type="SUPFAM" id="SSF88697">
    <property type="entry name" value="PUA domain-like"/>
    <property type="match status" value="1"/>
</dbReference>
<name>A0A953J7B7_9BACT</name>
<dbReference type="GO" id="GO:0070475">
    <property type="term" value="P:rRNA base methylation"/>
    <property type="evidence" value="ECO:0007669"/>
    <property type="project" value="TreeGrafter"/>
</dbReference>
<evidence type="ECO:0000256" key="10">
    <source>
        <dbReference type="PIRNR" id="PIRNR015601"/>
    </source>
</evidence>
<dbReference type="PANTHER" id="PTHR30027">
    <property type="entry name" value="RIBOSOMAL RNA SMALL SUBUNIT METHYLTRANSFERASE E"/>
    <property type="match status" value="1"/>
</dbReference>
<comment type="caution">
    <text evidence="13">The sequence shown here is derived from an EMBL/GenBank/DDBJ whole genome shotgun (WGS) entry which is preliminary data.</text>
</comment>
<dbReference type="InterPro" id="IPR015947">
    <property type="entry name" value="PUA-like_sf"/>
</dbReference>
<evidence type="ECO:0000313" key="14">
    <source>
        <dbReference type="Proteomes" id="UP000705867"/>
    </source>
</evidence>
<comment type="similarity">
    <text evidence="2 10">Belongs to the RNA methyltransferase RsmE family.</text>
</comment>
<evidence type="ECO:0000256" key="1">
    <source>
        <dbReference type="ARBA" id="ARBA00004496"/>
    </source>
</evidence>
<dbReference type="InterPro" id="IPR046887">
    <property type="entry name" value="RsmE_PUA-like"/>
</dbReference>
<accession>A0A953J7B7</accession>
<keyword evidence="5 10" id="KW-0489">Methyltransferase</keyword>
<dbReference type="InterPro" id="IPR029028">
    <property type="entry name" value="Alpha/beta_knot_MTases"/>
</dbReference>
<evidence type="ECO:0000256" key="2">
    <source>
        <dbReference type="ARBA" id="ARBA00005528"/>
    </source>
</evidence>
<dbReference type="EC" id="2.1.1.193" evidence="10"/>
<dbReference type="InterPro" id="IPR029026">
    <property type="entry name" value="tRNA_m1G_MTases_N"/>
</dbReference>
<keyword evidence="6 10" id="KW-0808">Transferase</keyword>
<proteinExistence type="inferred from homology"/>
<dbReference type="PANTHER" id="PTHR30027:SF3">
    <property type="entry name" value="16S RRNA (URACIL(1498)-N(3))-METHYLTRANSFERASE"/>
    <property type="match status" value="1"/>
</dbReference>
<organism evidence="13 14">
    <name type="scientific">Candidatus Nitrobium versatile</name>
    <dbReference type="NCBI Taxonomy" id="2884831"/>
    <lineage>
        <taxon>Bacteria</taxon>
        <taxon>Pseudomonadati</taxon>
        <taxon>Nitrospirota</taxon>
        <taxon>Nitrospiria</taxon>
        <taxon>Nitrospirales</taxon>
        <taxon>Nitrospiraceae</taxon>
        <taxon>Candidatus Nitrobium</taxon>
    </lineage>
</organism>
<dbReference type="GO" id="GO:0070042">
    <property type="term" value="F:rRNA (uridine-N3-)-methyltransferase activity"/>
    <property type="evidence" value="ECO:0007669"/>
    <property type="project" value="TreeGrafter"/>
</dbReference>
<dbReference type="GO" id="GO:0005737">
    <property type="term" value="C:cytoplasm"/>
    <property type="evidence" value="ECO:0007669"/>
    <property type="project" value="UniProtKB-SubCell"/>
</dbReference>
<keyword evidence="3 10" id="KW-0963">Cytoplasm</keyword>
<comment type="subcellular location">
    <subcellularLocation>
        <location evidence="1 10">Cytoplasm</location>
    </subcellularLocation>
</comment>
<evidence type="ECO:0000256" key="7">
    <source>
        <dbReference type="ARBA" id="ARBA00022691"/>
    </source>
</evidence>
<dbReference type="PIRSF" id="PIRSF015601">
    <property type="entry name" value="MTase_slr0722"/>
    <property type="match status" value="1"/>
</dbReference>
<dbReference type="NCBIfam" id="TIGR00046">
    <property type="entry name" value="RsmE family RNA methyltransferase"/>
    <property type="match status" value="1"/>
</dbReference>
<evidence type="ECO:0000256" key="8">
    <source>
        <dbReference type="ARBA" id="ARBA00025699"/>
    </source>
</evidence>
<feature type="domain" description="Ribosomal RNA small subunit methyltransferase E PUA-like" evidence="12">
    <location>
        <begin position="19"/>
        <end position="58"/>
    </location>
</feature>
<dbReference type="InterPro" id="IPR046886">
    <property type="entry name" value="RsmE_MTase_dom"/>
</dbReference>
<reference evidence="13" key="1">
    <citation type="journal article" date="2021" name="bioRxiv">
        <title>Unraveling nitrogen, sulfur and carbon metabolic pathways and microbial community transcriptional responses to substrate deprivation and toxicity stresses in a bioreactor mimicking anoxic brackish coastal sediment conditions.</title>
        <authorList>
            <person name="Martins P.D."/>
            <person name="Echeveste M.J."/>
            <person name="Arshad A."/>
            <person name="Kurth J."/>
            <person name="Ouboter H."/>
            <person name="Jetten M.S.M."/>
            <person name="Welte C.U."/>
        </authorList>
    </citation>
    <scope>NUCLEOTIDE SEQUENCE</scope>
    <source>
        <strain evidence="13">MAG_39</strain>
    </source>
</reference>
<evidence type="ECO:0000256" key="4">
    <source>
        <dbReference type="ARBA" id="ARBA00022552"/>
    </source>
</evidence>
<keyword evidence="4 10" id="KW-0698">rRNA processing</keyword>
<dbReference type="SUPFAM" id="SSF75217">
    <property type="entry name" value="alpha/beta knot"/>
    <property type="match status" value="1"/>
</dbReference>
<evidence type="ECO:0000259" key="12">
    <source>
        <dbReference type="Pfam" id="PF20260"/>
    </source>
</evidence>
<gene>
    <name evidence="13" type="ORF">K8I29_07095</name>
</gene>